<comment type="subcellular location">
    <subcellularLocation>
        <location evidence="1">Cell membrane</location>
        <topology evidence="1">Multi-pass membrane protein</topology>
    </subcellularLocation>
</comment>
<keyword evidence="4 6" id="KW-1133">Transmembrane helix</keyword>
<name>S0LAB7_9ENTE</name>
<evidence type="ECO:0000256" key="6">
    <source>
        <dbReference type="SAM" id="Phobius"/>
    </source>
</evidence>
<evidence type="ECO:0000313" key="9">
    <source>
        <dbReference type="Proteomes" id="UP000015961"/>
    </source>
</evidence>
<evidence type="ECO:0000313" key="8">
    <source>
        <dbReference type="EMBL" id="EOT87195.1"/>
    </source>
</evidence>
<feature type="transmembrane region" description="Helical" evidence="6">
    <location>
        <begin position="12"/>
        <end position="32"/>
    </location>
</feature>
<dbReference type="PANTHER" id="PTHR33545">
    <property type="entry name" value="UPF0750 MEMBRANE PROTEIN YITT-RELATED"/>
    <property type="match status" value="1"/>
</dbReference>
<gene>
    <name evidence="8" type="ORF">I573_00251</name>
</gene>
<evidence type="ECO:0000259" key="7">
    <source>
        <dbReference type="Pfam" id="PF10035"/>
    </source>
</evidence>
<dbReference type="Pfam" id="PF10035">
    <property type="entry name" value="DUF2179"/>
    <property type="match status" value="1"/>
</dbReference>
<sequence>MKKLMENTRFREIFLVTIGAFILAISINGILLPNLLVAGGANGLAVVLHALFNWNIAFVLYMINIPLLVLCFIFLGKQTGLKTIYGSMSYPFFVWLTSGIAPLTDNLFLATIYGGVVTGVGLGFVFRAEASTGGTAIISQIVHKYAKIPIGAAMSIVDGLVILTAFIVFDTEIVLYSLICLFSIGRVVDAVQTGLGRYKNMLIISEKAPLLQQALLEQLDKGVTRIPIEGGFDKTPKTLLMTTIKERDYSMIREHLLAIDNEAFIVSMNASEVHGKGFSIKRIMEQIDY</sequence>
<dbReference type="eggNOG" id="COG1284">
    <property type="taxonomic scope" value="Bacteria"/>
</dbReference>
<keyword evidence="5 6" id="KW-0472">Membrane</keyword>
<dbReference type="OrthoDB" id="1758221at2"/>
<feature type="transmembrane region" description="Helical" evidence="6">
    <location>
        <begin position="52"/>
        <end position="76"/>
    </location>
</feature>
<keyword evidence="2" id="KW-1003">Cell membrane</keyword>
<dbReference type="InterPro" id="IPR019264">
    <property type="entry name" value="DUF2179"/>
</dbReference>
<evidence type="ECO:0000256" key="3">
    <source>
        <dbReference type="ARBA" id="ARBA00022692"/>
    </source>
</evidence>
<comment type="caution">
    <text evidence="8">The sequence shown here is derived from an EMBL/GenBank/DDBJ whole genome shotgun (WGS) entry which is preliminary data.</text>
</comment>
<dbReference type="AlphaFoldDB" id="S0LAB7"/>
<proteinExistence type="predicted"/>
<dbReference type="PATRIC" id="fig|1140003.3.peg.250"/>
<dbReference type="GO" id="GO:0005886">
    <property type="term" value="C:plasma membrane"/>
    <property type="evidence" value="ECO:0007669"/>
    <property type="project" value="UniProtKB-SubCell"/>
</dbReference>
<dbReference type="EMBL" id="ASWO01000001">
    <property type="protein sequence ID" value="EOT87195.1"/>
    <property type="molecule type" value="Genomic_DNA"/>
</dbReference>
<feature type="transmembrane region" description="Helical" evidence="6">
    <location>
        <begin position="107"/>
        <end position="127"/>
    </location>
</feature>
<dbReference type="InterPro" id="IPR003740">
    <property type="entry name" value="YitT"/>
</dbReference>
<dbReference type="Pfam" id="PF02588">
    <property type="entry name" value="YitT_membrane"/>
    <property type="match status" value="1"/>
</dbReference>
<dbReference type="STRING" id="1140003.OMY_00256"/>
<dbReference type="CDD" id="cd16380">
    <property type="entry name" value="YitT_C"/>
    <property type="match status" value="1"/>
</dbReference>
<organism evidence="8 9">
    <name type="scientific">Enterococcus sulfureus ATCC 49903</name>
    <dbReference type="NCBI Taxonomy" id="1140003"/>
    <lineage>
        <taxon>Bacteria</taxon>
        <taxon>Bacillati</taxon>
        <taxon>Bacillota</taxon>
        <taxon>Bacilli</taxon>
        <taxon>Lactobacillales</taxon>
        <taxon>Enterococcaceae</taxon>
        <taxon>Enterococcus</taxon>
    </lineage>
</organism>
<evidence type="ECO:0000256" key="1">
    <source>
        <dbReference type="ARBA" id="ARBA00004651"/>
    </source>
</evidence>
<dbReference type="RefSeq" id="WP_016184747.1">
    <property type="nucleotide sequence ID" value="NZ_ASWO01000001.1"/>
</dbReference>
<dbReference type="PANTHER" id="PTHR33545:SF9">
    <property type="entry name" value="UPF0750 MEMBRANE PROTEIN YITE"/>
    <property type="match status" value="1"/>
</dbReference>
<feature type="transmembrane region" description="Helical" evidence="6">
    <location>
        <begin position="148"/>
        <end position="167"/>
    </location>
</feature>
<evidence type="ECO:0000256" key="5">
    <source>
        <dbReference type="ARBA" id="ARBA00023136"/>
    </source>
</evidence>
<dbReference type="Proteomes" id="UP000015961">
    <property type="component" value="Unassembled WGS sequence"/>
</dbReference>
<dbReference type="InterPro" id="IPR015867">
    <property type="entry name" value="N-reg_PII/ATP_PRibTrfase_C"/>
</dbReference>
<reference evidence="8 9" key="1">
    <citation type="submission" date="2013-03" db="EMBL/GenBank/DDBJ databases">
        <title>The Genome Sequence of Enterococcus sulfureus ATCC_49903 (PacBio/Illumina hybrid assembly).</title>
        <authorList>
            <consortium name="The Broad Institute Genomics Platform"/>
            <consortium name="The Broad Institute Genome Sequencing Center for Infectious Disease"/>
            <person name="Earl A."/>
            <person name="Russ C."/>
            <person name="Gilmore M."/>
            <person name="Surin D."/>
            <person name="Walker B."/>
            <person name="Young S."/>
            <person name="Zeng Q."/>
            <person name="Gargeya S."/>
            <person name="Fitzgerald M."/>
            <person name="Haas B."/>
            <person name="Abouelleil A."/>
            <person name="Allen A.W."/>
            <person name="Alvarado L."/>
            <person name="Arachchi H.M."/>
            <person name="Berlin A.M."/>
            <person name="Chapman S.B."/>
            <person name="Gainer-Dewar J."/>
            <person name="Goldberg J."/>
            <person name="Griggs A."/>
            <person name="Gujja S."/>
            <person name="Hansen M."/>
            <person name="Howarth C."/>
            <person name="Imamovic A."/>
            <person name="Ireland A."/>
            <person name="Larimer J."/>
            <person name="McCowan C."/>
            <person name="Murphy C."/>
            <person name="Pearson M."/>
            <person name="Poon T.W."/>
            <person name="Priest M."/>
            <person name="Roberts A."/>
            <person name="Saif S."/>
            <person name="Shea T."/>
            <person name="Sisk P."/>
            <person name="Sykes S."/>
            <person name="Wortman J."/>
            <person name="Nusbaum C."/>
            <person name="Birren B."/>
        </authorList>
    </citation>
    <scope>NUCLEOTIDE SEQUENCE [LARGE SCALE GENOMIC DNA]</scope>
    <source>
        <strain evidence="8 9">ATCC 49903</strain>
    </source>
</reference>
<keyword evidence="3 6" id="KW-0812">Transmembrane</keyword>
<feature type="domain" description="DUF2179" evidence="7">
    <location>
        <begin position="222"/>
        <end position="275"/>
    </location>
</feature>
<protein>
    <recommendedName>
        <fullName evidence="7">DUF2179 domain-containing protein</fullName>
    </recommendedName>
</protein>
<dbReference type="InterPro" id="IPR051461">
    <property type="entry name" value="UPF0750_membrane"/>
</dbReference>
<feature type="transmembrane region" description="Helical" evidence="6">
    <location>
        <begin position="83"/>
        <end position="101"/>
    </location>
</feature>
<evidence type="ECO:0000256" key="4">
    <source>
        <dbReference type="ARBA" id="ARBA00022989"/>
    </source>
</evidence>
<feature type="transmembrane region" description="Helical" evidence="6">
    <location>
        <begin position="173"/>
        <end position="191"/>
    </location>
</feature>
<dbReference type="Gene3D" id="3.30.70.120">
    <property type="match status" value="1"/>
</dbReference>
<accession>S0LAB7</accession>
<keyword evidence="9" id="KW-1185">Reference proteome</keyword>
<evidence type="ECO:0000256" key="2">
    <source>
        <dbReference type="ARBA" id="ARBA00022475"/>
    </source>
</evidence>
<dbReference type="PIRSF" id="PIRSF006483">
    <property type="entry name" value="Membrane_protein_YitT"/>
    <property type="match status" value="1"/>
</dbReference>